<evidence type="ECO:0000313" key="2">
    <source>
        <dbReference type="Proteomes" id="UP000245390"/>
    </source>
</evidence>
<proteinExistence type="predicted"/>
<dbReference type="SUPFAM" id="SSF52058">
    <property type="entry name" value="L domain-like"/>
    <property type="match status" value="1"/>
</dbReference>
<keyword evidence="2" id="KW-1185">Reference proteome</keyword>
<organism evidence="1 2">
    <name type="scientific">Silicimonas algicola</name>
    <dbReference type="NCBI Taxonomy" id="1826607"/>
    <lineage>
        <taxon>Bacteria</taxon>
        <taxon>Pseudomonadati</taxon>
        <taxon>Pseudomonadota</taxon>
        <taxon>Alphaproteobacteria</taxon>
        <taxon>Rhodobacterales</taxon>
        <taxon>Paracoccaceae</taxon>
    </lineage>
</organism>
<dbReference type="InterPro" id="IPR032675">
    <property type="entry name" value="LRR_dom_sf"/>
</dbReference>
<sequence length="219" mass="23888">MRRIAAAFLIFVAIVAAGFVMTRDRGEDAAYAEAEARIAQGARERVRVLSLQGLDALEKIPPSISDLDRLAQLSLRGTRVSDLAPLAAVPSLRVLSLRDTRTGDLAPLEALPDLEILDLAGSWVWDLGSLSRMPSLERLDLGGTMILSLEPAVQAERLKWINLHGAQARDGSGEHFMSLLTKGVALNNGRTFREDRASTWVGRQARRLGRLTARLSPSD</sequence>
<comment type="caution">
    <text evidence="1">The sequence shown here is derived from an EMBL/GenBank/DDBJ whole genome shotgun (WGS) entry which is preliminary data.</text>
</comment>
<evidence type="ECO:0000313" key="1">
    <source>
        <dbReference type="EMBL" id="PWK57266.1"/>
    </source>
</evidence>
<dbReference type="KEGG" id="salo:EF888_10725"/>
<dbReference type="Proteomes" id="UP000245390">
    <property type="component" value="Unassembled WGS sequence"/>
</dbReference>
<dbReference type="AlphaFoldDB" id="A0A316GB72"/>
<dbReference type="PANTHER" id="PTHR12904:SF31">
    <property type="entry name" value="LEUCINE-RICH REPEAT PROTEIN (LRRP)"/>
    <property type="match status" value="1"/>
</dbReference>
<evidence type="ECO:0008006" key="3">
    <source>
        <dbReference type="Google" id="ProtNLM"/>
    </source>
</evidence>
<dbReference type="InterPro" id="IPR051341">
    <property type="entry name" value="Zyg-11_UBL_adapter"/>
</dbReference>
<dbReference type="OrthoDB" id="258516at2"/>
<accession>A0A316GB72</accession>
<name>A0A316GB72_9RHOB</name>
<dbReference type="EMBL" id="QGGV01000003">
    <property type="protein sequence ID" value="PWK57266.1"/>
    <property type="molecule type" value="Genomic_DNA"/>
</dbReference>
<dbReference type="PANTHER" id="PTHR12904">
    <property type="match status" value="1"/>
</dbReference>
<reference evidence="1 2" key="1">
    <citation type="submission" date="2018-05" db="EMBL/GenBank/DDBJ databases">
        <title>Genomic Encyclopedia of Type Strains, Phase IV (KMG-IV): sequencing the most valuable type-strain genomes for metagenomic binning, comparative biology and taxonomic classification.</title>
        <authorList>
            <person name="Goeker M."/>
        </authorList>
    </citation>
    <scope>NUCLEOTIDE SEQUENCE [LARGE SCALE GENOMIC DNA]</scope>
    <source>
        <strain evidence="1 2">DSM 103371</strain>
    </source>
</reference>
<gene>
    <name evidence="1" type="ORF">C8D95_103505</name>
</gene>
<dbReference type="RefSeq" id="WP_109758996.1">
    <property type="nucleotide sequence ID" value="NZ_CP034588.1"/>
</dbReference>
<protein>
    <recommendedName>
        <fullName evidence="3">Leucine rich repeat (LRR) protein</fullName>
    </recommendedName>
</protein>
<dbReference type="Gene3D" id="3.80.10.10">
    <property type="entry name" value="Ribonuclease Inhibitor"/>
    <property type="match status" value="1"/>
</dbReference>